<dbReference type="Pfam" id="PF04471">
    <property type="entry name" value="Mrr_cat"/>
    <property type="match status" value="1"/>
</dbReference>
<evidence type="ECO:0000259" key="2">
    <source>
        <dbReference type="Pfam" id="PF04471"/>
    </source>
</evidence>
<organism evidence="3 4">
    <name type="scientific">Pacificitalea manganoxidans</name>
    <dbReference type="NCBI Taxonomy" id="1411902"/>
    <lineage>
        <taxon>Bacteria</taxon>
        <taxon>Pseudomonadati</taxon>
        <taxon>Pseudomonadota</taxon>
        <taxon>Alphaproteobacteria</taxon>
        <taxon>Rhodobacterales</taxon>
        <taxon>Paracoccaceae</taxon>
        <taxon>Pacificitalea</taxon>
    </lineage>
</organism>
<dbReference type="InterPro" id="IPR007560">
    <property type="entry name" value="Restrct_endonuc_IV_Mrr"/>
</dbReference>
<evidence type="ECO:0000313" key="3">
    <source>
        <dbReference type="EMBL" id="ATI42117.1"/>
    </source>
</evidence>
<proteinExistence type="predicted"/>
<sequence>MSSIRYWASRMSGKYSDLMWSELGSGRLRQGWGSRADQDLAIIRSKGRSEMNPSQKDANRHHRMAGAPGGWQAGDIILVPNIPRRRMFSLARVTGPYRYEPMTLPDGSQDFGHIREVELLTQNGVANTSHYVGSGLRHTLTTRSRTWEIRKRDEDFAFLLDHLDEADLIEESRATDRFQRVIDQAEEKVISAFTDVFRDELFRNLGKAEWEPVIARALQSNFPNAQVKKTGGPSERDADIEILFDNPIGGANWIIVVQVKDWSQKAGASPVKQLRDAIETRTVRTDDGLLATQVIGAVLALTEAEPSDELVDAMDALERETDVPTQILYGEEFQKLILEGLLRVSR</sequence>
<dbReference type="GO" id="GO:0003677">
    <property type="term" value="F:DNA binding"/>
    <property type="evidence" value="ECO:0007669"/>
    <property type="project" value="InterPro"/>
</dbReference>
<feature type="domain" description="Restriction endonuclease type IV Mrr" evidence="2">
    <location>
        <begin position="205"/>
        <end position="283"/>
    </location>
</feature>
<dbReference type="GO" id="GO:0009307">
    <property type="term" value="P:DNA restriction-modification system"/>
    <property type="evidence" value="ECO:0007669"/>
    <property type="project" value="InterPro"/>
</dbReference>
<protein>
    <recommendedName>
        <fullName evidence="2">Restriction endonuclease type IV Mrr domain-containing protein</fullName>
    </recommendedName>
</protein>
<dbReference type="EMBL" id="CP021404">
    <property type="protein sequence ID" value="ATI42117.1"/>
    <property type="molecule type" value="Genomic_DNA"/>
</dbReference>
<keyword evidence="4" id="KW-1185">Reference proteome</keyword>
<name>A0A291LZR9_9RHOB</name>
<accession>A0A291LZR9</accession>
<feature type="region of interest" description="Disordered" evidence="1">
    <location>
        <begin position="45"/>
        <end position="66"/>
    </location>
</feature>
<dbReference type="Proteomes" id="UP000219050">
    <property type="component" value="Chromosome"/>
</dbReference>
<reference evidence="3 4" key="1">
    <citation type="submission" date="2017-05" db="EMBL/GenBank/DDBJ databases">
        <title>Comparative genomic and metabolic analysis of manganese-oxidizing mechanisms in Celeribater manganoxidans DY25T: its adaption to the environment of polymetallic nodule.</title>
        <authorList>
            <person name="Wang X."/>
        </authorList>
    </citation>
    <scope>NUCLEOTIDE SEQUENCE [LARGE SCALE GENOMIC DNA]</scope>
    <source>
        <strain evidence="3 4">DY25</strain>
    </source>
</reference>
<dbReference type="AlphaFoldDB" id="A0A291LZR9"/>
<gene>
    <name evidence="3" type="ORF">CBW24_08910</name>
</gene>
<evidence type="ECO:0000256" key="1">
    <source>
        <dbReference type="SAM" id="MobiDB-lite"/>
    </source>
</evidence>
<dbReference type="KEGG" id="cmag:CBW24_08910"/>
<evidence type="ECO:0000313" key="4">
    <source>
        <dbReference type="Proteomes" id="UP000219050"/>
    </source>
</evidence>
<dbReference type="GO" id="GO:0004519">
    <property type="term" value="F:endonuclease activity"/>
    <property type="evidence" value="ECO:0007669"/>
    <property type="project" value="InterPro"/>
</dbReference>